<dbReference type="Proteomes" id="UP000054928">
    <property type="component" value="Unassembled WGS sequence"/>
</dbReference>
<dbReference type="EMBL" id="CCYD01001371">
    <property type="protein sequence ID" value="CEG45018.1"/>
    <property type="molecule type" value="Genomic_DNA"/>
</dbReference>
<sequence>METLRSILELDRMNYPDGTVASAEHNFSQDVDQQKMMINYMTKKQHVSFRTVDNNTIGDQSDELKVYPKFQKKTQTLEEHIHGAS</sequence>
<protein>
    <submittedName>
        <fullName evidence="1">Uncharacterized protein</fullName>
    </submittedName>
</protein>
<organism evidence="1 2">
    <name type="scientific">Plasmopara halstedii</name>
    <name type="common">Downy mildew of sunflower</name>
    <dbReference type="NCBI Taxonomy" id="4781"/>
    <lineage>
        <taxon>Eukaryota</taxon>
        <taxon>Sar</taxon>
        <taxon>Stramenopiles</taxon>
        <taxon>Oomycota</taxon>
        <taxon>Peronosporomycetes</taxon>
        <taxon>Peronosporales</taxon>
        <taxon>Peronosporaceae</taxon>
        <taxon>Plasmopara</taxon>
    </lineage>
</organism>
<dbReference type="RefSeq" id="XP_024581387.1">
    <property type="nucleotide sequence ID" value="XM_024715717.1"/>
</dbReference>
<dbReference type="AlphaFoldDB" id="A0A0P1ASM0"/>
<name>A0A0P1ASM0_PLAHL</name>
<keyword evidence="2" id="KW-1185">Reference proteome</keyword>
<evidence type="ECO:0000313" key="1">
    <source>
        <dbReference type="EMBL" id="CEG45018.1"/>
    </source>
</evidence>
<dbReference type="GeneID" id="36396395"/>
<reference evidence="2" key="1">
    <citation type="submission" date="2014-09" db="EMBL/GenBank/DDBJ databases">
        <authorList>
            <person name="Sharma Rahul"/>
            <person name="Thines Marco"/>
        </authorList>
    </citation>
    <scope>NUCLEOTIDE SEQUENCE [LARGE SCALE GENOMIC DNA]</scope>
</reference>
<proteinExistence type="predicted"/>
<evidence type="ECO:0000313" key="2">
    <source>
        <dbReference type="Proteomes" id="UP000054928"/>
    </source>
</evidence>
<accession>A0A0P1ASM0</accession>